<dbReference type="InterPro" id="IPR029058">
    <property type="entry name" value="AB_hydrolase_fold"/>
</dbReference>
<dbReference type="Pfam" id="PF00450">
    <property type="entry name" value="Peptidase_S10"/>
    <property type="match status" value="1"/>
</dbReference>
<keyword evidence="2" id="KW-0121">Carboxypeptidase</keyword>
<dbReference type="SUPFAM" id="SSF53474">
    <property type="entry name" value="alpha/beta-Hydrolases"/>
    <property type="match status" value="1"/>
</dbReference>
<evidence type="ECO:0000256" key="5">
    <source>
        <dbReference type="ARBA" id="ARBA00023180"/>
    </source>
</evidence>
<keyword evidence="6" id="KW-0732">Signal</keyword>
<dbReference type="PANTHER" id="PTHR11802:SF113">
    <property type="entry name" value="SERINE CARBOXYPEPTIDASE CTSA-4.1"/>
    <property type="match status" value="1"/>
</dbReference>
<evidence type="ECO:0000256" key="2">
    <source>
        <dbReference type="ARBA" id="ARBA00022645"/>
    </source>
</evidence>
<feature type="signal peptide" evidence="6">
    <location>
        <begin position="1"/>
        <end position="27"/>
    </location>
</feature>
<keyword evidence="5" id="KW-0325">Glycoprotein</keyword>
<dbReference type="GO" id="GO:0004185">
    <property type="term" value="F:serine-type carboxypeptidase activity"/>
    <property type="evidence" value="ECO:0007669"/>
    <property type="project" value="InterPro"/>
</dbReference>
<evidence type="ECO:0000313" key="8">
    <source>
        <dbReference type="Proteomes" id="UP001152484"/>
    </source>
</evidence>
<protein>
    <submittedName>
        <fullName evidence="7">Uncharacterized protein</fullName>
    </submittedName>
</protein>
<evidence type="ECO:0000256" key="4">
    <source>
        <dbReference type="ARBA" id="ARBA00022801"/>
    </source>
</evidence>
<name>A0A9P0ZBT9_CUSEU</name>
<dbReference type="InterPro" id="IPR001563">
    <property type="entry name" value="Peptidase_S10"/>
</dbReference>
<proteinExistence type="inferred from homology"/>
<keyword evidence="8" id="KW-1185">Reference proteome</keyword>
<dbReference type="Gene3D" id="3.40.50.1820">
    <property type="entry name" value="alpha/beta hydrolase"/>
    <property type="match status" value="1"/>
</dbReference>
<accession>A0A9P0ZBT9</accession>
<dbReference type="PANTHER" id="PTHR11802">
    <property type="entry name" value="SERINE PROTEASE FAMILY S10 SERINE CARBOXYPEPTIDASE"/>
    <property type="match status" value="1"/>
</dbReference>
<dbReference type="Proteomes" id="UP001152484">
    <property type="component" value="Unassembled WGS sequence"/>
</dbReference>
<sequence>MAALPSLLLTCSLLLILFLFLLPVSLSLPADDQPRLIEKQLKLDYLGESGFPLSDERVNPGHYAGYFKLNNTINASMFYFFFESRENKKSDPVVIWLTGGPGCGSEIALFYENGPFQIQNNMSLTWNAYGWDKILGRLMAPVATIRCHWRGGGVGPMNLMLVSHNQVVKWGIFCCGARAWIQMAIYRRLILHSRKDMAFCAL</sequence>
<gene>
    <name evidence="7" type="ORF">CEURO_LOCUS12791</name>
</gene>
<dbReference type="GO" id="GO:0005773">
    <property type="term" value="C:vacuole"/>
    <property type="evidence" value="ECO:0007669"/>
    <property type="project" value="TreeGrafter"/>
</dbReference>
<organism evidence="7 8">
    <name type="scientific">Cuscuta europaea</name>
    <name type="common">European dodder</name>
    <dbReference type="NCBI Taxonomy" id="41803"/>
    <lineage>
        <taxon>Eukaryota</taxon>
        <taxon>Viridiplantae</taxon>
        <taxon>Streptophyta</taxon>
        <taxon>Embryophyta</taxon>
        <taxon>Tracheophyta</taxon>
        <taxon>Spermatophyta</taxon>
        <taxon>Magnoliopsida</taxon>
        <taxon>eudicotyledons</taxon>
        <taxon>Gunneridae</taxon>
        <taxon>Pentapetalae</taxon>
        <taxon>asterids</taxon>
        <taxon>lamiids</taxon>
        <taxon>Solanales</taxon>
        <taxon>Convolvulaceae</taxon>
        <taxon>Cuscuteae</taxon>
        <taxon>Cuscuta</taxon>
        <taxon>Cuscuta subgen. Cuscuta</taxon>
    </lineage>
</organism>
<comment type="similarity">
    <text evidence="1">Belongs to the peptidase S10 family.</text>
</comment>
<dbReference type="OrthoDB" id="1305195at2759"/>
<evidence type="ECO:0000256" key="6">
    <source>
        <dbReference type="SAM" id="SignalP"/>
    </source>
</evidence>
<feature type="chain" id="PRO_5040452953" evidence="6">
    <location>
        <begin position="28"/>
        <end position="202"/>
    </location>
</feature>
<reference evidence="7" key="1">
    <citation type="submission" date="2022-07" db="EMBL/GenBank/DDBJ databases">
        <authorList>
            <person name="Macas J."/>
            <person name="Novak P."/>
            <person name="Neumann P."/>
        </authorList>
    </citation>
    <scope>NUCLEOTIDE SEQUENCE</scope>
</reference>
<comment type="caution">
    <text evidence="7">The sequence shown here is derived from an EMBL/GenBank/DDBJ whole genome shotgun (WGS) entry which is preliminary data.</text>
</comment>
<keyword evidence="3" id="KW-0645">Protease</keyword>
<dbReference type="GO" id="GO:0006508">
    <property type="term" value="P:proteolysis"/>
    <property type="evidence" value="ECO:0007669"/>
    <property type="project" value="UniProtKB-KW"/>
</dbReference>
<keyword evidence="4" id="KW-0378">Hydrolase</keyword>
<evidence type="ECO:0000256" key="1">
    <source>
        <dbReference type="ARBA" id="ARBA00009431"/>
    </source>
</evidence>
<evidence type="ECO:0000256" key="3">
    <source>
        <dbReference type="ARBA" id="ARBA00022670"/>
    </source>
</evidence>
<dbReference type="AlphaFoldDB" id="A0A9P0ZBT9"/>
<dbReference type="EMBL" id="CAMAPE010000031">
    <property type="protein sequence ID" value="CAH9094538.1"/>
    <property type="molecule type" value="Genomic_DNA"/>
</dbReference>
<evidence type="ECO:0000313" key="7">
    <source>
        <dbReference type="EMBL" id="CAH9094538.1"/>
    </source>
</evidence>